<accession>A0ABX9MZU8</accession>
<name>A0ABX9MZU8_9BURK</name>
<dbReference type="Proteomes" id="UP000266483">
    <property type="component" value="Unassembled WGS sequence"/>
</dbReference>
<organism evidence="1 2">
    <name type="scientific">Neopusillimonas maritima</name>
    <dbReference type="NCBI Taxonomy" id="2026239"/>
    <lineage>
        <taxon>Bacteria</taxon>
        <taxon>Pseudomonadati</taxon>
        <taxon>Pseudomonadota</taxon>
        <taxon>Betaproteobacteria</taxon>
        <taxon>Burkholderiales</taxon>
        <taxon>Alcaligenaceae</taxon>
        <taxon>Neopusillimonas</taxon>
    </lineage>
</organism>
<gene>
    <name evidence="1" type="ORF">CJO09_03915</name>
</gene>
<dbReference type="RefSeq" id="WP_119441142.1">
    <property type="nucleotide sequence ID" value="NZ_CP170494.1"/>
</dbReference>
<reference evidence="1 2" key="1">
    <citation type="submission" date="2017-08" db="EMBL/GenBank/DDBJ databases">
        <title>Pusillimonas indicus sp. nov., a member of the family Alcaligenaceae isolated from surface seawater.</title>
        <authorList>
            <person name="Li J."/>
        </authorList>
    </citation>
    <scope>NUCLEOTIDE SEQUENCE [LARGE SCALE GENOMIC DNA]</scope>
    <source>
        <strain evidence="1 2">17-4A</strain>
    </source>
</reference>
<evidence type="ECO:0008006" key="3">
    <source>
        <dbReference type="Google" id="ProtNLM"/>
    </source>
</evidence>
<comment type="caution">
    <text evidence="1">The sequence shown here is derived from an EMBL/GenBank/DDBJ whole genome shotgun (WGS) entry which is preliminary data.</text>
</comment>
<sequence length="318" mass="36386">MKHPSKKQFLYAIKAFSDPLPVEEWLNRPGVPKAILGSDEQLARRYFLELVGRYRKLLDQAYSMECVKWLGAQTAFLNAKNAALGRENRFIDDERIVQLLQEAVEARRGITRASHILFGSEASISITWRLQDVFDKQASSREMKWLILVLGALYEYFHVPKAVPHYLSTRKRIRTLVATIEKGLEAQDKLFSTPIHGEGLWFQKAVQSAEPSSAVVLAKMDVQVALKRICQGTLPIFRDDDKSNERLLIYRLWLANKLVFGKPNRHVVQMLMQLEGVASVSEAAIRKTVSGFKNELVERNYHYYSNLVAHTRSSIIGR</sequence>
<proteinExistence type="predicted"/>
<dbReference type="EMBL" id="NQOU01000001">
    <property type="protein sequence ID" value="RII84367.1"/>
    <property type="molecule type" value="Genomic_DNA"/>
</dbReference>
<evidence type="ECO:0000313" key="1">
    <source>
        <dbReference type="EMBL" id="RII84367.1"/>
    </source>
</evidence>
<protein>
    <recommendedName>
        <fullName evidence="3">DUF403 domain-containing protein</fullName>
    </recommendedName>
</protein>
<evidence type="ECO:0000313" key="2">
    <source>
        <dbReference type="Proteomes" id="UP000266483"/>
    </source>
</evidence>
<keyword evidence="2" id="KW-1185">Reference proteome</keyword>